<gene>
    <name evidence="1" type="ORF">TH4_13215</name>
</gene>
<dbReference type="SUPFAM" id="SSF52833">
    <property type="entry name" value="Thioredoxin-like"/>
    <property type="match status" value="1"/>
</dbReference>
<reference evidence="1 2" key="1">
    <citation type="submission" date="2014-07" db="EMBL/GenBank/DDBJ databases">
        <title>Draft genome sequence of Thalassospira tepidiphila 1-1B.</title>
        <authorList>
            <person name="Lai Q."/>
            <person name="Shao Z."/>
        </authorList>
    </citation>
    <scope>NUCLEOTIDE SEQUENCE [LARGE SCALE GENOMIC DNA]</scope>
    <source>
        <strain evidence="1 2">MCCC 1A03514</strain>
    </source>
</reference>
<dbReference type="EMBL" id="JPVZ01000005">
    <property type="protein sequence ID" value="OAZ09408.1"/>
    <property type="molecule type" value="Genomic_DNA"/>
</dbReference>
<dbReference type="RefSeq" id="WP_064781415.1">
    <property type="nucleotide sequence ID" value="NZ_JPVZ01000005.1"/>
</dbReference>
<dbReference type="Gene3D" id="3.40.30.10">
    <property type="entry name" value="Glutaredoxin"/>
    <property type="match status" value="1"/>
</dbReference>
<dbReference type="InterPro" id="IPR036249">
    <property type="entry name" value="Thioredoxin-like_sf"/>
</dbReference>
<proteinExistence type="predicted"/>
<organism evidence="1 2">
    <name type="scientific">Thalassospira tepidiphila MCCC 1A03514</name>
    <dbReference type="NCBI Taxonomy" id="1177930"/>
    <lineage>
        <taxon>Bacteria</taxon>
        <taxon>Pseudomonadati</taxon>
        <taxon>Pseudomonadota</taxon>
        <taxon>Alphaproteobacteria</taxon>
        <taxon>Rhodospirillales</taxon>
        <taxon>Thalassospiraceae</taxon>
        <taxon>Thalassospira</taxon>
    </lineage>
</organism>
<accession>A0A853KYY8</accession>
<evidence type="ECO:0000313" key="2">
    <source>
        <dbReference type="Proteomes" id="UP000094009"/>
    </source>
</evidence>
<protein>
    <submittedName>
        <fullName evidence="1">Regulatory protein SoxS</fullName>
    </submittedName>
</protein>
<dbReference type="AlphaFoldDB" id="A0A853KYY8"/>
<evidence type="ECO:0000313" key="1">
    <source>
        <dbReference type="EMBL" id="OAZ09408.1"/>
    </source>
</evidence>
<sequence length="124" mass="14407">MEKPHISGTSRFILAMIFASQMWIGSSLATELLMLEQKGCAWCVRWHQEIGEAYPNTDQGKLAPLRRVDIHEWPDDLDHIARERVTPTFVLISNNREIARLRGYPGDHFFWPMLDEMLSQLPND</sequence>
<comment type="caution">
    <text evidence="1">The sequence shown here is derived from an EMBL/GenBank/DDBJ whole genome shotgun (WGS) entry which is preliminary data.</text>
</comment>
<dbReference type="Proteomes" id="UP000094009">
    <property type="component" value="Unassembled WGS sequence"/>
</dbReference>
<name>A0A853KYY8_9PROT</name>